<protein>
    <submittedName>
        <fullName evidence="1">DUF1697 domain-containing protein</fullName>
    </submittedName>
</protein>
<organism evidence="1 2">
    <name type="scientific">Sphingomonas arvum</name>
    <dbReference type="NCBI Taxonomy" id="2992113"/>
    <lineage>
        <taxon>Bacteria</taxon>
        <taxon>Pseudomonadati</taxon>
        <taxon>Pseudomonadota</taxon>
        <taxon>Alphaproteobacteria</taxon>
        <taxon>Sphingomonadales</taxon>
        <taxon>Sphingomonadaceae</taxon>
        <taxon>Sphingomonas</taxon>
    </lineage>
</organism>
<accession>A0ABT3JHN7</accession>
<dbReference type="PANTHER" id="PTHR36439:SF1">
    <property type="entry name" value="DUF1697 DOMAIN-CONTAINING PROTEIN"/>
    <property type="match status" value="1"/>
</dbReference>
<dbReference type="Proteomes" id="UP001526246">
    <property type="component" value="Unassembled WGS sequence"/>
</dbReference>
<name>A0ABT3JHN7_9SPHN</name>
<comment type="caution">
    <text evidence="1">The sequence shown here is derived from an EMBL/GenBank/DDBJ whole genome shotgun (WGS) entry which is preliminary data.</text>
</comment>
<dbReference type="PANTHER" id="PTHR36439">
    <property type="entry name" value="BLL4334 PROTEIN"/>
    <property type="match status" value="1"/>
</dbReference>
<proteinExistence type="predicted"/>
<reference evidence="1 2" key="1">
    <citation type="submission" date="2022-10" db="EMBL/GenBank/DDBJ databases">
        <title>Sphingomonas sp.</title>
        <authorList>
            <person name="Jin C."/>
        </authorList>
    </citation>
    <scope>NUCLEOTIDE SEQUENCE [LARGE SCALE GENOMIC DNA]</scope>
    <source>
        <strain evidence="1 2">BN140010</strain>
    </source>
</reference>
<dbReference type="Pfam" id="PF08002">
    <property type="entry name" value="DUF1697"/>
    <property type="match status" value="1"/>
</dbReference>
<dbReference type="Gene3D" id="3.30.70.1280">
    <property type="entry name" value="SP0830-like domains"/>
    <property type="match status" value="1"/>
</dbReference>
<keyword evidence="2" id="KW-1185">Reference proteome</keyword>
<evidence type="ECO:0000313" key="2">
    <source>
        <dbReference type="Proteomes" id="UP001526246"/>
    </source>
</evidence>
<dbReference type="InterPro" id="IPR012545">
    <property type="entry name" value="DUF1697"/>
</dbReference>
<evidence type="ECO:0000313" key="1">
    <source>
        <dbReference type="EMBL" id="MCW3798554.1"/>
    </source>
</evidence>
<gene>
    <name evidence="1" type="ORF">OMW55_12125</name>
</gene>
<sequence length="162" mass="17125">MLRAINAGVALPMADLRRIAVEAGLANPRTYIASGNLLFDSPIPDAEARQLLEAGLAAHTGKPIWLTLRTGAELAALTAANPFPDHPGNRVFVTFLHADPPPDALAQARHRSDEQLALGPRAIIVHYPTGLGHSRLVIPALKAGTARNMNTVAKLAELARGS</sequence>
<dbReference type="EMBL" id="JAPDOB010000002">
    <property type="protein sequence ID" value="MCW3798554.1"/>
    <property type="molecule type" value="Genomic_DNA"/>
</dbReference>
<dbReference type="PIRSF" id="PIRSF008502">
    <property type="entry name" value="UCP008502"/>
    <property type="match status" value="1"/>
</dbReference>
<dbReference type="SUPFAM" id="SSF160379">
    <property type="entry name" value="SP0830-like"/>
    <property type="match status" value="1"/>
</dbReference>